<feature type="signal peptide" evidence="1">
    <location>
        <begin position="1"/>
        <end position="21"/>
    </location>
</feature>
<gene>
    <name evidence="2" type="ORF">ACFSJ3_08375</name>
</gene>
<name>A0ABW4XNE7_9GAMM</name>
<dbReference type="Proteomes" id="UP001597380">
    <property type="component" value="Unassembled WGS sequence"/>
</dbReference>
<keyword evidence="1" id="KW-0732">Signal</keyword>
<protein>
    <recommendedName>
        <fullName evidence="4">Lysozyme inhibitor LprI N-terminal domain-containing protein</fullName>
    </recommendedName>
</protein>
<keyword evidence="3" id="KW-1185">Reference proteome</keyword>
<evidence type="ECO:0000313" key="3">
    <source>
        <dbReference type="Proteomes" id="UP001597380"/>
    </source>
</evidence>
<sequence>MKGLIRAAGMFILGLSAIAFGASATPHPLDSARQACLLKNKNMVDLAECYVDVVDEWRDEVERVYEFVIERKAKQGKVSEARLIIQQQESWLKYRQVVLKTWQSSCSGNAACQVQLPEQELKAQRERYYELEAYIDCISCFEPYDG</sequence>
<evidence type="ECO:0008006" key="4">
    <source>
        <dbReference type="Google" id="ProtNLM"/>
    </source>
</evidence>
<evidence type="ECO:0000256" key="1">
    <source>
        <dbReference type="SAM" id="SignalP"/>
    </source>
</evidence>
<reference evidence="3" key="1">
    <citation type="journal article" date="2019" name="Int. J. Syst. Evol. Microbiol.">
        <title>The Global Catalogue of Microorganisms (GCM) 10K type strain sequencing project: providing services to taxonomists for standard genome sequencing and annotation.</title>
        <authorList>
            <consortium name="The Broad Institute Genomics Platform"/>
            <consortium name="The Broad Institute Genome Sequencing Center for Infectious Disease"/>
            <person name="Wu L."/>
            <person name="Ma J."/>
        </authorList>
    </citation>
    <scope>NUCLEOTIDE SEQUENCE [LARGE SCALE GENOMIC DNA]</scope>
    <source>
        <strain evidence="3">CGMCC 1.10992</strain>
    </source>
</reference>
<comment type="caution">
    <text evidence="2">The sequence shown here is derived from an EMBL/GenBank/DDBJ whole genome shotgun (WGS) entry which is preliminary data.</text>
</comment>
<dbReference type="Gene3D" id="1.20.1270.180">
    <property type="match status" value="1"/>
</dbReference>
<evidence type="ECO:0000313" key="2">
    <source>
        <dbReference type="EMBL" id="MFD2095996.1"/>
    </source>
</evidence>
<organism evidence="2 3">
    <name type="scientific">Corallincola platygyrae</name>
    <dbReference type="NCBI Taxonomy" id="1193278"/>
    <lineage>
        <taxon>Bacteria</taxon>
        <taxon>Pseudomonadati</taxon>
        <taxon>Pseudomonadota</taxon>
        <taxon>Gammaproteobacteria</taxon>
        <taxon>Alteromonadales</taxon>
        <taxon>Psychromonadaceae</taxon>
        <taxon>Corallincola</taxon>
    </lineage>
</organism>
<dbReference type="EMBL" id="JBHUHT010000011">
    <property type="protein sequence ID" value="MFD2095996.1"/>
    <property type="molecule type" value="Genomic_DNA"/>
</dbReference>
<feature type="chain" id="PRO_5047305648" description="Lysozyme inhibitor LprI N-terminal domain-containing protein" evidence="1">
    <location>
        <begin position="22"/>
        <end position="146"/>
    </location>
</feature>
<accession>A0ABW4XNE7</accession>
<proteinExistence type="predicted"/>
<dbReference type="RefSeq" id="WP_345340903.1">
    <property type="nucleotide sequence ID" value="NZ_BAABLI010000017.1"/>
</dbReference>